<gene>
    <name evidence="4" type="ORF">AFCDBAGC_1789</name>
</gene>
<feature type="domain" description="Tlde1" evidence="3">
    <location>
        <begin position="251"/>
        <end position="355"/>
    </location>
</feature>
<organism evidence="4 5">
    <name type="scientific">Methylobacterium cerastii</name>
    <dbReference type="NCBI Taxonomy" id="932741"/>
    <lineage>
        <taxon>Bacteria</taxon>
        <taxon>Pseudomonadati</taxon>
        <taxon>Pseudomonadota</taxon>
        <taxon>Alphaproteobacteria</taxon>
        <taxon>Hyphomicrobiales</taxon>
        <taxon>Methylobacteriaceae</taxon>
        <taxon>Methylobacterium</taxon>
    </lineage>
</organism>
<keyword evidence="2" id="KW-0472">Membrane</keyword>
<feature type="compositionally biased region" description="Low complexity" evidence="1">
    <location>
        <begin position="358"/>
        <end position="370"/>
    </location>
</feature>
<reference evidence="4 5" key="1">
    <citation type="journal article" date="2021" name="Front. Microbiol.">
        <title>Comprehensive Comparative Genomics and Phenotyping of Methylobacterium Species.</title>
        <authorList>
            <person name="Alessa O."/>
            <person name="Ogura Y."/>
            <person name="Fujitani Y."/>
            <person name="Takami H."/>
            <person name="Hayashi T."/>
            <person name="Sahin N."/>
            <person name="Tani A."/>
        </authorList>
    </citation>
    <scope>NUCLEOTIDE SEQUENCE [LARGE SCALE GENOMIC DNA]</scope>
    <source>
        <strain evidence="4 5">DSM 23679</strain>
    </source>
</reference>
<evidence type="ECO:0000313" key="5">
    <source>
        <dbReference type="Proteomes" id="UP001055117"/>
    </source>
</evidence>
<dbReference type="Pfam" id="PF10908">
    <property type="entry name" value="Tlde1_dom"/>
    <property type="match status" value="1"/>
</dbReference>
<keyword evidence="5" id="KW-1185">Reference proteome</keyword>
<dbReference type="InterPro" id="IPR021225">
    <property type="entry name" value="Tlde1_dom"/>
</dbReference>
<keyword evidence="2" id="KW-1133">Transmembrane helix</keyword>
<dbReference type="Proteomes" id="UP001055117">
    <property type="component" value="Unassembled WGS sequence"/>
</dbReference>
<accession>A0ABQ4QFD9</accession>
<protein>
    <recommendedName>
        <fullName evidence="3">Tlde1 domain-containing protein</fullName>
    </recommendedName>
</protein>
<feature type="transmembrane region" description="Helical" evidence="2">
    <location>
        <begin position="30"/>
        <end position="53"/>
    </location>
</feature>
<evidence type="ECO:0000259" key="3">
    <source>
        <dbReference type="Pfam" id="PF10908"/>
    </source>
</evidence>
<keyword evidence="2" id="KW-0812">Transmembrane</keyword>
<feature type="region of interest" description="Disordered" evidence="1">
    <location>
        <begin position="357"/>
        <end position="387"/>
    </location>
</feature>
<sequence>MVRDPLAEAPSAQELFPAQRHRSNAGLRRLALRAASVAAVAALVSGSVVLGGLPRGPTITEALVASTDPVTSEAAEEPAPTLGAEARQRWREALLEAFPDWSAGRPQAPSEQTSPEQASPTPFAQQEPAPQDPSPATPGLPAQTVPLPVPRPPELRRPAGTETTRRADRQASRRTRTAAIPAPAPDDRNFLEKFFGIERTSTPAMAYAALETPSPATLPRQRIVPPANPDPAAVAVYDISARIVTLPNGTKLEAHSGLGEIMDDPRNAHVRMRGATPPGTYDLTEREDLFHGVRAIRLTPVGGSGAVYGRVGLLAHTYMLGPTGASNGCVSFKDYQAFLQAYLRGEIQRLVVVPGRGQDAPPSVAQQAPPSATPPGPARSARLGTDA</sequence>
<dbReference type="RefSeq" id="WP_238271957.1">
    <property type="nucleotide sequence ID" value="NZ_BPQG01000025.1"/>
</dbReference>
<feature type="compositionally biased region" description="Polar residues" evidence="1">
    <location>
        <begin position="109"/>
        <end position="124"/>
    </location>
</feature>
<dbReference type="EMBL" id="BPQG01000025">
    <property type="protein sequence ID" value="GJD43928.1"/>
    <property type="molecule type" value="Genomic_DNA"/>
</dbReference>
<evidence type="ECO:0000256" key="1">
    <source>
        <dbReference type="SAM" id="MobiDB-lite"/>
    </source>
</evidence>
<proteinExistence type="predicted"/>
<feature type="region of interest" description="Disordered" evidence="1">
    <location>
        <begin position="101"/>
        <end position="187"/>
    </location>
</feature>
<evidence type="ECO:0000256" key="2">
    <source>
        <dbReference type="SAM" id="Phobius"/>
    </source>
</evidence>
<name>A0ABQ4QFD9_9HYPH</name>
<evidence type="ECO:0000313" key="4">
    <source>
        <dbReference type="EMBL" id="GJD43928.1"/>
    </source>
</evidence>
<comment type="caution">
    <text evidence="4">The sequence shown here is derived from an EMBL/GenBank/DDBJ whole genome shotgun (WGS) entry which is preliminary data.</text>
</comment>
<feature type="compositionally biased region" description="Basic and acidic residues" evidence="1">
    <location>
        <begin position="153"/>
        <end position="171"/>
    </location>
</feature>